<feature type="compositionally biased region" description="Low complexity" evidence="1">
    <location>
        <begin position="230"/>
        <end position="254"/>
    </location>
</feature>
<accession>A0AA36IPM9</accession>
<protein>
    <submittedName>
        <fullName evidence="2">Uncharacterized protein</fullName>
    </submittedName>
</protein>
<dbReference type="Proteomes" id="UP001178507">
    <property type="component" value="Unassembled WGS sequence"/>
</dbReference>
<feature type="compositionally biased region" description="Basic and acidic residues" evidence="1">
    <location>
        <begin position="49"/>
        <end position="65"/>
    </location>
</feature>
<sequence length="273" mass="29746">MGKKRQYEEAEQGGRRPGGPGEHKPRPGLLDEDDIPRPKKVKPQNLEKLSLEELHQRKHDLKQEENYQNMVMSKKKRGPYSASDIRATYTQVLRFQYLQKEVDLEIERRDARKEKQAEQKAMKRAQAEEAQRARRAALMAADDGFEGAPGVALPPEANYGYGGGSQFQDFHSMGTGSSARSVTGSRSPGRTAGRSVASTDSMGQSSFFGGASSSSMGMGQGSGFFGGAGASDSASSGGSAPMNPMMMMAQMMLETQKKLKEAQEKLQKVQDGK</sequence>
<evidence type="ECO:0000313" key="3">
    <source>
        <dbReference type="Proteomes" id="UP001178507"/>
    </source>
</evidence>
<gene>
    <name evidence="2" type="ORF">EVOR1521_LOCUS15955</name>
</gene>
<evidence type="ECO:0000313" key="2">
    <source>
        <dbReference type="EMBL" id="CAJ1390567.1"/>
    </source>
</evidence>
<feature type="region of interest" description="Disordered" evidence="1">
    <location>
        <begin position="227"/>
        <end position="273"/>
    </location>
</feature>
<feature type="compositionally biased region" description="Basic and acidic residues" evidence="1">
    <location>
        <begin position="1"/>
        <end position="14"/>
    </location>
</feature>
<reference evidence="2" key="1">
    <citation type="submission" date="2023-08" db="EMBL/GenBank/DDBJ databases">
        <authorList>
            <person name="Chen Y."/>
            <person name="Shah S."/>
            <person name="Dougan E. K."/>
            <person name="Thang M."/>
            <person name="Chan C."/>
        </authorList>
    </citation>
    <scope>NUCLEOTIDE SEQUENCE</scope>
</reference>
<evidence type="ECO:0000256" key="1">
    <source>
        <dbReference type="SAM" id="MobiDB-lite"/>
    </source>
</evidence>
<feature type="region of interest" description="Disordered" evidence="1">
    <location>
        <begin position="1"/>
        <end position="81"/>
    </location>
</feature>
<feature type="compositionally biased region" description="Basic and acidic residues" evidence="1">
    <location>
        <begin position="255"/>
        <end position="273"/>
    </location>
</feature>
<proteinExistence type="predicted"/>
<dbReference type="AlphaFoldDB" id="A0AA36IPM9"/>
<feature type="compositionally biased region" description="Basic and acidic residues" evidence="1">
    <location>
        <begin position="111"/>
        <end position="132"/>
    </location>
</feature>
<name>A0AA36IPM9_9DINO</name>
<comment type="caution">
    <text evidence="2">The sequence shown here is derived from an EMBL/GenBank/DDBJ whole genome shotgun (WGS) entry which is preliminary data.</text>
</comment>
<feature type="region of interest" description="Disordered" evidence="1">
    <location>
        <begin position="170"/>
        <end position="204"/>
    </location>
</feature>
<dbReference type="EMBL" id="CAUJNA010002101">
    <property type="protein sequence ID" value="CAJ1390567.1"/>
    <property type="molecule type" value="Genomic_DNA"/>
</dbReference>
<organism evidence="2 3">
    <name type="scientific">Effrenium voratum</name>
    <dbReference type="NCBI Taxonomy" id="2562239"/>
    <lineage>
        <taxon>Eukaryota</taxon>
        <taxon>Sar</taxon>
        <taxon>Alveolata</taxon>
        <taxon>Dinophyceae</taxon>
        <taxon>Suessiales</taxon>
        <taxon>Symbiodiniaceae</taxon>
        <taxon>Effrenium</taxon>
    </lineage>
</organism>
<feature type="region of interest" description="Disordered" evidence="1">
    <location>
        <begin position="111"/>
        <end position="135"/>
    </location>
</feature>
<feature type="compositionally biased region" description="Polar residues" evidence="1">
    <location>
        <begin position="170"/>
        <end position="188"/>
    </location>
</feature>
<keyword evidence="3" id="KW-1185">Reference proteome</keyword>